<proteinExistence type="predicted"/>
<name>A0A8S3JG23_9BILA</name>
<dbReference type="Proteomes" id="UP000681720">
    <property type="component" value="Unassembled WGS sequence"/>
</dbReference>
<feature type="non-terminal residue" evidence="1">
    <location>
        <position position="13"/>
    </location>
</feature>
<protein>
    <submittedName>
        <fullName evidence="1">Uncharacterized protein</fullName>
    </submittedName>
</protein>
<comment type="caution">
    <text evidence="1">The sequence shown here is derived from an EMBL/GenBank/DDBJ whole genome shotgun (WGS) entry which is preliminary data.</text>
</comment>
<sequence length="13" mass="1633">MPRQQVFLLIQFL</sequence>
<gene>
    <name evidence="1" type="ORF">GIL414_LOCUS81792</name>
</gene>
<organism evidence="1 2">
    <name type="scientific">Rotaria magnacalcarata</name>
    <dbReference type="NCBI Taxonomy" id="392030"/>
    <lineage>
        <taxon>Eukaryota</taxon>
        <taxon>Metazoa</taxon>
        <taxon>Spiralia</taxon>
        <taxon>Gnathifera</taxon>
        <taxon>Rotifera</taxon>
        <taxon>Eurotatoria</taxon>
        <taxon>Bdelloidea</taxon>
        <taxon>Philodinida</taxon>
        <taxon>Philodinidae</taxon>
        <taxon>Rotaria</taxon>
    </lineage>
</organism>
<dbReference type="EMBL" id="CAJOBJ010358385">
    <property type="protein sequence ID" value="CAF5216282.1"/>
    <property type="molecule type" value="Genomic_DNA"/>
</dbReference>
<accession>A0A8S3JG23</accession>
<reference evidence="1" key="1">
    <citation type="submission" date="2021-02" db="EMBL/GenBank/DDBJ databases">
        <authorList>
            <person name="Nowell W R."/>
        </authorList>
    </citation>
    <scope>NUCLEOTIDE SEQUENCE</scope>
</reference>
<evidence type="ECO:0000313" key="2">
    <source>
        <dbReference type="Proteomes" id="UP000681720"/>
    </source>
</evidence>
<evidence type="ECO:0000313" key="1">
    <source>
        <dbReference type="EMBL" id="CAF5216282.1"/>
    </source>
</evidence>